<evidence type="ECO:0008006" key="3">
    <source>
        <dbReference type="Google" id="ProtNLM"/>
    </source>
</evidence>
<proteinExistence type="predicted"/>
<comment type="caution">
    <text evidence="1">The sequence shown here is derived from an EMBL/GenBank/DDBJ whole genome shotgun (WGS) entry which is preliminary data.</text>
</comment>
<dbReference type="Proteomes" id="UP000051096">
    <property type="component" value="Unassembled WGS sequence"/>
</dbReference>
<dbReference type="SUPFAM" id="SSF49785">
    <property type="entry name" value="Galactose-binding domain-like"/>
    <property type="match status" value="1"/>
</dbReference>
<organism evidence="1 2">
    <name type="scientific">candidate division WOR_3 bacterium SM23_60</name>
    <dbReference type="NCBI Taxonomy" id="1703780"/>
    <lineage>
        <taxon>Bacteria</taxon>
        <taxon>Bacteria division WOR-3</taxon>
    </lineage>
</organism>
<evidence type="ECO:0000313" key="2">
    <source>
        <dbReference type="Proteomes" id="UP000051096"/>
    </source>
</evidence>
<reference evidence="1 2" key="1">
    <citation type="journal article" date="2015" name="Microbiome">
        <title>Genomic resolution of linkages in carbon, nitrogen, and sulfur cycling among widespread estuary sediment bacteria.</title>
        <authorList>
            <person name="Baker B.J."/>
            <person name="Lazar C.S."/>
            <person name="Teske A.P."/>
            <person name="Dick G.J."/>
        </authorList>
    </citation>
    <scope>NUCLEOTIDE SEQUENCE [LARGE SCALE GENOMIC DNA]</scope>
    <source>
        <strain evidence="1">SM23_60</strain>
    </source>
</reference>
<evidence type="ECO:0000313" key="1">
    <source>
        <dbReference type="EMBL" id="KPK72282.1"/>
    </source>
</evidence>
<dbReference type="AlphaFoldDB" id="A0A0S8GKY8"/>
<protein>
    <recommendedName>
        <fullName evidence="3">CBM11 domain-containing protein</fullName>
    </recommendedName>
</protein>
<dbReference type="EMBL" id="LJUO01000036">
    <property type="protein sequence ID" value="KPK72282.1"/>
    <property type="molecule type" value="Genomic_DNA"/>
</dbReference>
<gene>
    <name evidence="1" type="ORF">AMJ87_05225</name>
</gene>
<sequence length="171" mass="19712">MIPIILILASTLLWQEEFTEDAYTLRQLYDYQVDIVHLDGSVKLMANPQFEGFASAWLYVDENITLTDNDVLEIRIRDNGNAVRIRYFFRKQEGAYYYAGENIVFIGDQWQNVEIPLKHAQSFSGCEFPAALTPGMTPVLYLFIENAVSGAFDVELDRISITRAEKEREEK</sequence>
<dbReference type="InterPro" id="IPR008979">
    <property type="entry name" value="Galactose-bd-like_sf"/>
</dbReference>
<name>A0A0S8GKY8_UNCW3</name>
<accession>A0A0S8GKY8</accession>